<geneLocation type="plasmid" evidence="1 2">
    <name>pRLG201</name>
</geneLocation>
<protein>
    <submittedName>
        <fullName evidence="1">Uncharacterized protein</fullName>
    </submittedName>
</protein>
<evidence type="ECO:0000313" key="1">
    <source>
        <dbReference type="EMBL" id="ACI58297.1"/>
    </source>
</evidence>
<name>A0ABF7QVU4_RHILW</name>
<accession>A0ABF7QVU4</accession>
<keyword evidence="2" id="KW-1185">Reference proteome</keyword>
<dbReference type="KEGG" id="rlt:Rleg2_5082"/>
<dbReference type="AlphaFoldDB" id="A0ABF7QVU4"/>
<dbReference type="EMBL" id="CP001192">
    <property type="protein sequence ID" value="ACI58297.1"/>
    <property type="molecule type" value="Genomic_DNA"/>
</dbReference>
<organism evidence="1 2">
    <name type="scientific">Rhizobium leguminosarum bv. trifolii (strain WSM2304)</name>
    <dbReference type="NCBI Taxonomy" id="395492"/>
    <lineage>
        <taxon>Bacteria</taxon>
        <taxon>Pseudomonadati</taxon>
        <taxon>Pseudomonadota</taxon>
        <taxon>Alphaproteobacteria</taxon>
        <taxon>Hyphomicrobiales</taxon>
        <taxon>Rhizobiaceae</taxon>
        <taxon>Rhizobium/Agrobacterium group</taxon>
        <taxon>Rhizobium</taxon>
    </lineage>
</organism>
<reference evidence="1 2" key="1">
    <citation type="journal article" date="2010" name="Stand. Genomic Sci.">
        <title>Complete genome sequence of Rhizobium leguminosarum bv trifolii strain WSM2304, an effective microsymbiont of the South American clover Trifolium polymorphum.</title>
        <authorList>
            <person name="Reeve W."/>
            <person name="O'Hara G."/>
            <person name="Chain P."/>
            <person name="Ardley J."/>
            <person name="Brau L."/>
            <person name="Nandesena K."/>
            <person name="Tiwari R."/>
            <person name="Malfatti S."/>
            <person name="Kiss H."/>
            <person name="Lapidus A."/>
            <person name="Copeland A."/>
            <person name="Nolan M."/>
            <person name="Land M."/>
            <person name="Ivanova N."/>
            <person name="Mavromatis K."/>
            <person name="Markowitz V."/>
            <person name="Kyrpides N."/>
            <person name="Melino V."/>
            <person name="Denton M."/>
            <person name="Yates R."/>
            <person name="Howieson J."/>
        </authorList>
    </citation>
    <scope>NUCLEOTIDE SEQUENCE [LARGE SCALE GENOMIC DNA]</scope>
    <source>
        <strain evidence="1 2">WSM2304</strain>
    </source>
</reference>
<keyword evidence="1" id="KW-0614">Plasmid</keyword>
<gene>
    <name evidence="1" type="ordered locus">Rleg2_5082</name>
</gene>
<evidence type="ECO:0000313" key="2">
    <source>
        <dbReference type="Proteomes" id="UP000008330"/>
    </source>
</evidence>
<dbReference type="Proteomes" id="UP000008330">
    <property type="component" value="Plasmid pRLG201"/>
</dbReference>
<proteinExistence type="predicted"/>
<sequence length="30" mass="3318">MQHLSGVNARLFQAVDNKAAVVENYGTMRP</sequence>